<protein>
    <recommendedName>
        <fullName evidence="3">DUF29 family protein</fullName>
    </recommendedName>
</protein>
<reference evidence="2" key="1">
    <citation type="journal article" date="2013" name="Proc. Natl. Acad. Sci. U.S.A.">
        <title>Improving the coverage of the cyanobacterial phylum using diversity-driven genome sequencing.</title>
        <authorList>
            <person name="Shih P.M."/>
            <person name="Wu D."/>
            <person name="Latifi A."/>
            <person name="Axen S.D."/>
            <person name="Fewer D.P."/>
            <person name="Talla E."/>
            <person name="Calteau A."/>
            <person name="Cai F."/>
            <person name="Tandeau de Marsac N."/>
            <person name="Rippka R."/>
            <person name="Herdman M."/>
            <person name="Sivonen K."/>
            <person name="Coursin T."/>
            <person name="Laurent T."/>
            <person name="Goodwin L."/>
            <person name="Nolan M."/>
            <person name="Davenport K.W."/>
            <person name="Han C.S."/>
            <person name="Rubin E.M."/>
            <person name="Eisen J.A."/>
            <person name="Woyke T."/>
            <person name="Gugger M."/>
            <person name="Kerfeld C.A."/>
        </authorList>
    </citation>
    <scope>NUCLEOTIDE SEQUENCE [LARGE SCALE GENOMIC DNA]</scope>
    <source>
        <strain evidence="2">ATCC 29371 / PCC 7437</strain>
    </source>
</reference>
<keyword evidence="2" id="KW-1185">Reference proteome</keyword>
<dbReference type="OrthoDB" id="582126at2"/>
<dbReference type="Gene3D" id="1.20.1220.20">
    <property type="entry name" value="Uncharcterised protein PF01724"/>
    <property type="match status" value="1"/>
</dbReference>
<dbReference type="eggNOG" id="ENOG5031KN0">
    <property type="taxonomic scope" value="Bacteria"/>
</dbReference>
<dbReference type="KEGG" id="scs:Sta7437_1048"/>
<dbReference type="InterPro" id="IPR002636">
    <property type="entry name" value="DUF29"/>
</dbReference>
<dbReference type="Proteomes" id="UP000010473">
    <property type="component" value="Chromosome"/>
</dbReference>
<dbReference type="EMBL" id="CP003653">
    <property type="protein sequence ID" value="AFZ34628.1"/>
    <property type="molecule type" value="Genomic_DNA"/>
</dbReference>
<dbReference type="AlphaFoldDB" id="K9XQ39"/>
<organism evidence="1 2">
    <name type="scientific">Stanieria cyanosphaera (strain ATCC 29371 / PCC 7437)</name>
    <dbReference type="NCBI Taxonomy" id="111780"/>
    <lineage>
        <taxon>Bacteria</taxon>
        <taxon>Bacillati</taxon>
        <taxon>Cyanobacteriota</taxon>
        <taxon>Cyanophyceae</taxon>
        <taxon>Pleurocapsales</taxon>
        <taxon>Dermocarpellaceae</taxon>
        <taxon>Stanieria</taxon>
    </lineage>
</organism>
<evidence type="ECO:0000313" key="2">
    <source>
        <dbReference type="Proteomes" id="UP000010473"/>
    </source>
</evidence>
<evidence type="ECO:0008006" key="3">
    <source>
        <dbReference type="Google" id="ProtNLM"/>
    </source>
</evidence>
<name>K9XQ39_STAC7</name>
<evidence type="ECO:0000313" key="1">
    <source>
        <dbReference type="EMBL" id="AFZ34628.1"/>
    </source>
</evidence>
<dbReference type="Pfam" id="PF01724">
    <property type="entry name" value="DUF29"/>
    <property type="match status" value="1"/>
</dbReference>
<dbReference type="PANTHER" id="PTHR34235">
    <property type="entry name" value="SLR1203 PROTEIN-RELATED"/>
    <property type="match status" value="1"/>
</dbReference>
<gene>
    <name evidence="1" type="ordered locus">Sta7437_1048</name>
</gene>
<sequence>MLEILELKKHLLAGEIEQALLIVEELEEMGRQSEIRNLESFLVILLIHLIKIQVENRLTSSWKSSIINSLLAIQKRNKLGKKAHYIYSENWQEYIEDNFNTAIVSASREIFGGIDYKELKAQCNRISLFNFANSLLQLTYLNNQDELINAIENKLKDFCS</sequence>
<dbReference type="PANTHER" id="PTHR34235:SF1">
    <property type="entry name" value="SLR0416 PROTEIN"/>
    <property type="match status" value="1"/>
</dbReference>
<dbReference type="RefSeq" id="WP_015192301.1">
    <property type="nucleotide sequence ID" value="NC_019748.1"/>
</dbReference>
<accession>K9XQ39</accession>
<dbReference type="HOGENOM" id="CLU_134228_0_0_3"/>
<proteinExistence type="predicted"/>